<dbReference type="OrthoDB" id="1924968at2759"/>
<dbReference type="GO" id="GO:0015187">
    <property type="term" value="F:glycine transmembrane transporter activity"/>
    <property type="evidence" value="ECO:0007669"/>
    <property type="project" value="UniProtKB-UniRule"/>
</dbReference>
<reference evidence="12 13" key="1">
    <citation type="journal article" date="2015" name="Fungal Genet. Biol.">
        <title>Evolution of novel wood decay mechanisms in Agaricales revealed by the genome sequences of Fistulina hepatica and Cylindrobasidium torrendii.</title>
        <authorList>
            <person name="Floudas D."/>
            <person name="Held B.W."/>
            <person name="Riley R."/>
            <person name="Nagy L.G."/>
            <person name="Koehler G."/>
            <person name="Ransdell A.S."/>
            <person name="Younus H."/>
            <person name="Chow J."/>
            <person name="Chiniquy J."/>
            <person name="Lipzen A."/>
            <person name="Tritt A."/>
            <person name="Sun H."/>
            <person name="Haridas S."/>
            <person name="LaButti K."/>
            <person name="Ohm R.A."/>
            <person name="Kues U."/>
            <person name="Blanchette R.A."/>
            <person name="Grigoriev I.V."/>
            <person name="Minto R.E."/>
            <person name="Hibbett D.S."/>
        </authorList>
    </citation>
    <scope>NUCLEOTIDE SEQUENCE [LARGE SCALE GENOMIC DNA]</scope>
    <source>
        <strain evidence="12 13">ATCC 64428</strain>
    </source>
</reference>
<evidence type="ECO:0000256" key="8">
    <source>
        <dbReference type="ARBA" id="ARBA00023136"/>
    </source>
</evidence>
<keyword evidence="13" id="KW-1185">Reference proteome</keyword>
<keyword evidence="5 10" id="KW-0999">Mitochondrion inner membrane</keyword>
<accession>A0A0D7A3H7</accession>
<dbReference type="InterPro" id="IPR023395">
    <property type="entry name" value="MCP_dom_sf"/>
</dbReference>
<comment type="catalytic activity">
    <reaction evidence="9 10">
        <text>glycine(in) = glycine(out)</text>
        <dbReference type="Rhea" id="RHEA:70715"/>
        <dbReference type="ChEBI" id="CHEBI:57305"/>
    </reaction>
</comment>
<dbReference type="PANTHER" id="PTHR46181">
    <property type="entry name" value="MITOCHONDRIAL GLYCINE TRANSPORTER"/>
    <property type="match status" value="1"/>
</dbReference>
<dbReference type="Proteomes" id="UP000054144">
    <property type="component" value="Unassembled WGS sequence"/>
</dbReference>
<feature type="repeat" description="Solcar" evidence="11">
    <location>
        <begin position="125"/>
        <end position="209"/>
    </location>
</feature>
<sequence length="311" mass="33173">MSIVGQQLLSGALSGFASTICLQPCNCPVDLLKTRLQQGSGSILVKPTLSPRATFIVDVARQIIASEGLKGLWRGTGATLIRNVPGVALYMTSLTQLRAVMAGSPYFAIAPLTGSSPPTSALPKLTSSGNLLAGAVARVGVGFVLNPFSLIKARFESSMYTYESIGGALVAITRSGGPTALFRGFVASALRDAPYAGLFVVFYEGTKREIGECLSQRRCIAVAFVMHSFSGASAGVIATVATHPFDVIKTKIQVRHEDRYNGLVRTCRTIWHDRGVRGFFDGMSLRMSRKVLSSAIGWAVYEGVLLLLYGK</sequence>
<dbReference type="Pfam" id="PF00153">
    <property type="entry name" value="Mito_carr"/>
    <property type="match status" value="3"/>
</dbReference>
<dbReference type="PROSITE" id="PS50920">
    <property type="entry name" value="SOLCAR"/>
    <property type="match status" value="3"/>
</dbReference>
<feature type="repeat" description="Solcar" evidence="11">
    <location>
        <begin position="6"/>
        <end position="100"/>
    </location>
</feature>
<dbReference type="GO" id="GO:1904983">
    <property type="term" value="P:glycine import into mitochondrion"/>
    <property type="evidence" value="ECO:0007669"/>
    <property type="project" value="UniProtKB-UniRule"/>
</dbReference>
<dbReference type="InterPro" id="IPR018108">
    <property type="entry name" value="MCP_transmembrane"/>
</dbReference>
<dbReference type="Gene3D" id="1.50.40.10">
    <property type="entry name" value="Mitochondrial carrier domain"/>
    <property type="match status" value="1"/>
</dbReference>
<dbReference type="HAMAP" id="MF_03064">
    <property type="entry name" value="SLC25A38"/>
    <property type="match status" value="1"/>
</dbReference>
<dbReference type="InterPro" id="IPR030847">
    <property type="entry name" value="Hem25/SLC25A38"/>
</dbReference>
<keyword evidence="8 10" id="KW-0472">Membrane</keyword>
<evidence type="ECO:0000256" key="6">
    <source>
        <dbReference type="ARBA" id="ARBA00022989"/>
    </source>
</evidence>
<dbReference type="InterPro" id="IPR002067">
    <property type="entry name" value="MCP"/>
</dbReference>
<keyword evidence="7 10" id="KW-0496">Mitochondrion</keyword>
<dbReference type="AlphaFoldDB" id="A0A0D7A3H7"/>
<evidence type="ECO:0000256" key="1">
    <source>
        <dbReference type="ARBA" id="ARBA00004225"/>
    </source>
</evidence>
<dbReference type="PRINTS" id="PR00926">
    <property type="entry name" value="MITOCARRIER"/>
</dbReference>
<evidence type="ECO:0000256" key="10">
    <source>
        <dbReference type="HAMAP-Rule" id="MF_03064"/>
    </source>
</evidence>
<comment type="subcellular location">
    <subcellularLocation>
        <location evidence="10">Mitochondrion inner membrane</location>
        <topology evidence="10">Multi-pass membrane protein</topology>
    </subcellularLocation>
    <subcellularLocation>
        <location evidence="1">Mitochondrion membrane</location>
        <topology evidence="1">Multi-pass membrane protein</topology>
    </subcellularLocation>
</comment>
<evidence type="ECO:0000313" key="12">
    <source>
        <dbReference type="EMBL" id="KIY45587.1"/>
    </source>
</evidence>
<organism evidence="12 13">
    <name type="scientific">Fistulina hepatica ATCC 64428</name>
    <dbReference type="NCBI Taxonomy" id="1128425"/>
    <lineage>
        <taxon>Eukaryota</taxon>
        <taxon>Fungi</taxon>
        <taxon>Dikarya</taxon>
        <taxon>Basidiomycota</taxon>
        <taxon>Agaricomycotina</taxon>
        <taxon>Agaricomycetes</taxon>
        <taxon>Agaricomycetidae</taxon>
        <taxon>Agaricales</taxon>
        <taxon>Fistulinaceae</taxon>
        <taxon>Fistulina</taxon>
    </lineage>
</organism>
<evidence type="ECO:0000256" key="3">
    <source>
        <dbReference type="ARBA" id="ARBA00022692"/>
    </source>
</evidence>
<proteinExistence type="inferred from homology"/>
<name>A0A0D7A3H7_9AGAR</name>
<comment type="similarity">
    <text evidence="10">Belongs to the mitochondrial carrier (TC 2.A.29) family. SLC25A38 subfamily.</text>
</comment>
<keyword evidence="4 10" id="KW-0677">Repeat</keyword>
<dbReference type="SUPFAM" id="SSF103506">
    <property type="entry name" value="Mitochondrial carrier"/>
    <property type="match status" value="1"/>
</dbReference>
<keyword evidence="2 10" id="KW-0813">Transport</keyword>
<evidence type="ECO:0000256" key="9">
    <source>
        <dbReference type="ARBA" id="ARBA00034060"/>
    </source>
</evidence>
<evidence type="ECO:0000256" key="11">
    <source>
        <dbReference type="PROSITE-ProRule" id="PRU00282"/>
    </source>
</evidence>
<evidence type="ECO:0000256" key="7">
    <source>
        <dbReference type="ARBA" id="ARBA00023128"/>
    </source>
</evidence>
<gene>
    <name evidence="12" type="ORF">FISHEDRAFT_49110</name>
</gene>
<keyword evidence="3 10" id="KW-0812">Transmembrane</keyword>
<dbReference type="GO" id="GO:0005743">
    <property type="term" value="C:mitochondrial inner membrane"/>
    <property type="evidence" value="ECO:0007669"/>
    <property type="project" value="UniProtKB-SubCell"/>
</dbReference>
<protein>
    <recommendedName>
        <fullName evidence="10">Mitochondrial glycine transporter</fullName>
    </recommendedName>
    <alternativeName>
        <fullName evidence="10">Solute carrier family 25 member 38 homolog</fullName>
    </alternativeName>
</protein>
<evidence type="ECO:0000256" key="5">
    <source>
        <dbReference type="ARBA" id="ARBA00022792"/>
    </source>
</evidence>
<evidence type="ECO:0000256" key="2">
    <source>
        <dbReference type="ARBA" id="ARBA00022448"/>
    </source>
</evidence>
<feature type="repeat" description="Solcar" evidence="11">
    <location>
        <begin position="222"/>
        <end position="307"/>
    </location>
</feature>
<evidence type="ECO:0000256" key="4">
    <source>
        <dbReference type="ARBA" id="ARBA00022737"/>
    </source>
</evidence>
<comment type="function">
    <text evidence="10">Mitochondrial glycine transporter that imports glycine into the mitochondrial matrix. Plays an important role in providing glycine for the first enzymatic step in heme biosynthesis, the condensation of glycine with succinyl-CoA to produce 5-aminolevulinate (ALA) in the miochondrial matrix.</text>
</comment>
<evidence type="ECO:0000313" key="13">
    <source>
        <dbReference type="Proteomes" id="UP000054144"/>
    </source>
</evidence>
<keyword evidence="6 10" id="KW-1133">Transmembrane helix</keyword>
<dbReference type="EMBL" id="KN882047">
    <property type="protein sequence ID" value="KIY45587.1"/>
    <property type="molecule type" value="Genomic_DNA"/>
</dbReference>
<dbReference type="PANTHER" id="PTHR46181:SF3">
    <property type="entry name" value="MITOCHONDRIAL GLYCINE TRANSPORTER"/>
    <property type="match status" value="1"/>
</dbReference>